<dbReference type="GO" id="GO:0017101">
    <property type="term" value="C:aminoacyl-tRNA synthetase multienzyme complex"/>
    <property type="evidence" value="ECO:0007669"/>
    <property type="project" value="UniProtKB-ARBA"/>
</dbReference>
<evidence type="ECO:0000313" key="9">
    <source>
        <dbReference type="EMBL" id="KAL3319945.1"/>
    </source>
</evidence>
<dbReference type="Pfam" id="PF03950">
    <property type="entry name" value="tRNA-synt_1c_C"/>
    <property type="match status" value="1"/>
</dbReference>
<dbReference type="Pfam" id="PF20974">
    <property type="entry name" value="tRNA-synt_1c_C2"/>
    <property type="match status" value="1"/>
</dbReference>
<keyword evidence="6" id="KW-0030">Aminoacyl-tRNA synthetase</keyword>
<keyword evidence="2" id="KW-0436">Ligase</keyword>
<comment type="caution">
    <text evidence="9">The sequence shown here is derived from an EMBL/GenBank/DDBJ whole genome shotgun (WGS) entry which is preliminary data.</text>
</comment>
<feature type="compositionally biased region" description="Polar residues" evidence="7">
    <location>
        <begin position="601"/>
        <end position="610"/>
    </location>
</feature>
<dbReference type="CDD" id="cd00862">
    <property type="entry name" value="ProRS_anticodon_zinc"/>
    <property type="match status" value="1"/>
</dbReference>
<organism evidence="9 10">
    <name type="scientific">Cichlidogyrus casuarinus</name>
    <dbReference type="NCBI Taxonomy" id="1844966"/>
    <lineage>
        <taxon>Eukaryota</taxon>
        <taxon>Metazoa</taxon>
        <taxon>Spiralia</taxon>
        <taxon>Lophotrochozoa</taxon>
        <taxon>Platyhelminthes</taxon>
        <taxon>Monogenea</taxon>
        <taxon>Monopisthocotylea</taxon>
        <taxon>Dactylogyridea</taxon>
        <taxon>Ancyrocephalidae</taxon>
        <taxon>Cichlidogyrus</taxon>
    </lineage>
</organism>
<dbReference type="GO" id="GO:0004827">
    <property type="term" value="F:proline-tRNA ligase activity"/>
    <property type="evidence" value="ECO:0007669"/>
    <property type="project" value="UniProtKB-EC"/>
</dbReference>
<feature type="compositionally biased region" description="Basic and acidic residues" evidence="7">
    <location>
        <begin position="612"/>
        <end position="623"/>
    </location>
</feature>
<dbReference type="EC" id="6.1.1.15" evidence="1"/>
<accession>A0ABD2QK67</accession>
<dbReference type="PROSITE" id="PS50862">
    <property type="entry name" value="AA_TRNA_LIGASE_II"/>
    <property type="match status" value="1"/>
</dbReference>
<keyword evidence="4" id="KW-0067">ATP-binding</keyword>
<protein>
    <recommendedName>
        <fullName evidence="1">proline--tRNA ligase</fullName>
        <ecNumber evidence="1">6.1.1.15</ecNumber>
    </recommendedName>
</protein>
<evidence type="ECO:0000256" key="1">
    <source>
        <dbReference type="ARBA" id="ARBA00012831"/>
    </source>
</evidence>
<dbReference type="Gene3D" id="3.40.50.800">
    <property type="entry name" value="Anticodon-binding domain"/>
    <property type="match status" value="1"/>
</dbReference>
<keyword evidence="10" id="KW-1185">Reference proteome</keyword>
<dbReference type="InterPro" id="IPR017449">
    <property type="entry name" value="Pro-tRNA_synth_II"/>
</dbReference>
<dbReference type="InterPro" id="IPR011035">
    <property type="entry name" value="Ribosomal_bL25/Gln-tRNA_synth"/>
</dbReference>
<dbReference type="InterPro" id="IPR016061">
    <property type="entry name" value="Pro-tRNA_ligase_II_C"/>
</dbReference>
<dbReference type="SUPFAM" id="SSF52954">
    <property type="entry name" value="Class II aaRS ABD-related"/>
    <property type="match status" value="1"/>
</dbReference>
<evidence type="ECO:0000313" key="10">
    <source>
        <dbReference type="Proteomes" id="UP001626550"/>
    </source>
</evidence>
<dbReference type="InterPro" id="IPR036621">
    <property type="entry name" value="Anticodon-bd_dom_sf"/>
</dbReference>
<feature type="domain" description="Aminoacyl-transfer RNA synthetases class-II family profile" evidence="8">
    <location>
        <begin position="759"/>
        <end position="1000"/>
    </location>
</feature>
<dbReference type="InterPro" id="IPR045864">
    <property type="entry name" value="aa-tRNA-synth_II/BPL/LPL"/>
</dbReference>
<reference evidence="9 10" key="1">
    <citation type="submission" date="2024-11" db="EMBL/GenBank/DDBJ databases">
        <title>Adaptive evolution of stress response genes in parasites aligns with host niche diversity.</title>
        <authorList>
            <person name="Hahn C."/>
            <person name="Resl P."/>
        </authorList>
    </citation>
    <scope>NUCLEOTIDE SEQUENCE [LARGE SCALE GENOMIC DNA]</scope>
    <source>
        <strain evidence="9">EGGRZ-B1_66</strain>
        <tissue evidence="9">Body</tissue>
    </source>
</reference>
<evidence type="ECO:0000256" key="5">
    <source>
        <dbReference type="ARBA" id="ARBA00022917"/>
    </source>
</evidence>
<gene>
    <name evidence="9" type="ORF">Ciccas_001373</name>
</gene>
<feature type="compositionally biased region" description="Polar residues" evidence="7">
    <location>
        <begin position="636"/>
        <end position="645"/>
    </location>
</feature>
<dbReference type="HAMAP" id="MF_01571">
    <property type="entry name" value="Pro_tRNA_synth_type3"/>
    <property type="match status" value="1"/>
</dbReference>
<keyword evidence="3" id="KW-0547">Nucleotide-binding</keyword>
<dbReference type="SUPFAM" id="SSF55681">
    <property type="entry name" value="Class II aaRS and biotin synthetases"/>
    <property type="match status" value="1"/>
</dbReference>
<dbReference type="CDD" id="cd00778">
    <property type="entry name" value="ProRS_core_arch_euk"/>
    <property type="match status" value="1"/>
</dbReference>
<evidence type="ECO:0000259" key="8">
    <source>
        <dbReference type="PROSITE" id="PS50862"/>
    </source>
</evidence>
<feature type="compositionally biased region" description="Basic and acidic residues" evidence="7">
    <location>
        <begin position="690"/>
        <end position="709"/>
    </location>
</feature>
<dbReference type="Gene3D" id="3.30.110.30">
    <property type="entry name" value="C-terminal domain of ProRS"/>
    <property type="match status" value="1"/>
</dbReference>
<dbReference type="NCBIfam" id="TIGR00408">
    <property type="entry name" value="proS_fam_I"/>
    <property type="match status" value="1"/>
</dbReference>
<dbReference type="GO" id="GO:0006412">
    <property type="term" value="P:translation"/>
    <property type="evidence" value="ECO:0007669"/>
    <property type="project" value="UniProtKB-KW"/>
</dbReference>
<dbReference type="Gene3D" id="3.30.930.10">
    <property type="entry name" value="Bira Bifunctional Protein, Domain 2"/>
    <property type="match status" value="1"/>
</dbReference>
<dbReference type="SUPFAM" id="SSF64586">
    <property type="entry name" value="C-terminal domain of ProRS"/>
    <property type="match status" value="1"/>
</dbReference>
<dbReference type="Pfam" id="PF03129">
    <property type="entry name" value="HGTP_anticodon"/>
    <property type="match status" value="1"/>
</dbReference>
<dbReference type="Gene3D" id="2.40.240.10">
    <property type="entry name" value="Ribosomal Protein L25, Chain P"/>
    <property type="match status" value="1"/>
</dbReference>
<dbReference type="PANTHER" id="PTHR43382:SF2">
    <property type="entry name" value="BIFUNCTIONAL GLUTAMATE_PROLINE--TRNA LIGASE"/>
    <property type="match status" value="1"/>
</dbReference>
<dbReference type="Gene3D" id="3.40.50.620">
    <property type="entry name" value="HUPs"/>
    <property type="match status" value="1"/>
</dbReference>
<dbReference type="InterPro" id="IPR004499">
    <property type="entry name" value="Pro-tRNA-ligase_IIa_arc-type"/>
</dbReference>
<evidence type="ECO:0000256" key="6">
    <source>
        <dbReference type="ARBA" id="ARBA00023146"/>
    </source>
</evidence>
<dbReference type="PRINTS" id="PR00987">
    <property type="entry name" value="TRNASYNTHGLU"/>
</dbReference>
<keyword evidence="5" id="KW-0648">Protein biosynthesis</keyword>
<dbReference type="InterPro" id="IPR002314">
    <property type="entry name" value="aa-tRNA-synt_IIb"/>
</dbReference>
<sequence length="1238" mass="139346">MWAKENGESKFPNVERYFNHISNLPFLAEISKLLIKSPNEDTVDAPVKTTSSEMKFEEGGKFGDLPGAEMGKVCVRFPPEASGFMHIGHAKAALLNAHYRDLWKGKLILRFDDTNPEKEKEDYEEAILRDLPSIGFHHDHFSHTSDHFDLLLAECQRLIEMGKAYVDDTEIETMREQREARVESKCRNQPLTENLRRWKDMIKGSPEGLKCCVRAKIDMTSDNGAMRDPTIYLYPTYDFACPIVDSIEGVTHALRTSEYNDRNDQYYWFCDSLNLRKPKVIDYSRLALQNTVLSKRKLTWFVENSIVTGWDDARMPTVRGILRHGMTAEGLRQFILAQGSSRSVAYMEWDKIWAFNKKIIENSSKRYTGLTICAGGLVPVRVLDQKSLEKKMVPNHPKDNSMGEREIWLAPQVLVEQVDANSFEENKNVTFINWGNLIISKINRQGDKVVSVEAKLNLSDTDFKKTLKINWLADPAKLDASMKQKLELVPVSCITYDNIISKGVLSKEDDFKDYVNRDTKHDECLLGDPLLRDLKKGDIVQLMRKGFYICDAPYSRKSPATGGESPLVLILIPDGTTKSISSAVKSEEKTSVTSSSKKSMSAPNTDNMTPEQKAKAREKEDKKAARKAAKAVATGKSPQTPSLPTGDSLVQDLPSSTPPKSEQKNMPSAKSVKKDKSSTPKQDQACAQGKVEKVDKKPAPKKEEADSHAAAKAKKQTKLGMEASKTENTSDWYQQIITKAEMLEYYDVSGCYILRPWSYYVWNGIQAYIDMVIERLGVENCYFPMFVSKAALEKEKEHIADFAPEVAWVTKAGSSEMAEPVAIRPTSETIMYPAFAKWVQSHRDLPIKVNQWSNVVRWEFKQPSPFLRTREFLWQEGHTAYANKADADEEVLRILDLYASVYTDLLAVPVVKGRKTENEKFPGGEYTTTVEAYISASGRGIQGATSHHLGQNFSKMFEVEFEDPETMQKQYAFQNSWGMTTRTIGVMILVHSDDKGLVMPPRVCRYQVVVVPCGITAKTAQKDKDMLTSKCREVAKKLSEIELSQEVAQCCPTRRFVRVHLDDRDNVSPGFKFNHWELKGVPVRVEIGPKDLANNQVTAVLRFDGSKLSVNIDQLEVEMPKLLDKIHHGMLNKAQQELDANIYPAKSIGDLIKALDKRGLAVLPFCGDPNCEDKIKEDSAKGVIQEPGKPIMGAKSLCQPFPGQFKSNNLKAGPCKSGEKCAQCGKNAISFTLFGRSY</sequence>
<dbReference type="Proteomes" id="UP001626550">
    <property type="component" value="Unassembled WGS sequence"/>
</dbReference>
<dbReference type="FunFam" id="3.30.930.10:FF:000007">
    <property type="entry name" value="Bifunctional glutamate/proline--tRNA ligase"/>
    <property type="match status" value="1"/>
</dbReference>
<dbReference type="Pfam" id="PF00587">
    <property type="entry name" value="tRNA-synt_2b"/>
    <property type="match status" value="1"/>
</dbReference>
<dbReference type="SUPFAM" id="SSF50715">
    <property type="entry name" value="Ribosomal protein L25-like"/>
    <property type="match status" value="1"/>
</dbReference>
<evidence type="ECO:0000256" key="2">
    <source>
        <dbReference type="ARBA" id="ARBA00022598"/>
    </source>
</evidence>
<feature type="compositionally biased region" description="Polar residues" evidence="7">
    <location>
        <begin position="653"/>
        <end position="668"/>
    </location>
</feature>
<dbReference type="InterPro" id="IPR020058">
    <property type="entry name" value="Glu/Gln-tRNA-synth_Ib_cat-dom"/>
</dbReference>
<dbReference type="InterPro" id="IPR000924">
    <property type="entry name" value="Glu/Gln-tRNA-synth"/>
</dbReference>
<dbReference type="InterPro" id="IPR020056">
    <property type="entry name" value="Rbsml_bL25/Gln-tRNA_synth_N"/>
</dbReference>
<dbReference type="SUPFAM" id="SSF52374">
    <property type="entry name" value="Nucleotidylyl transferase"/>
    <property type="match status" value="1"/>
</dbReference>
<evidence type="ECO:0000256" key="3">
    <source>
        <dbReference type="ARBA" id="ARBA00022741"/>
    </source>
</evidence>
<dbReference type="Pfam" id="PF00749">
    <property type="entry name" value="tRNA-synt_1c"/>
    <property type="match status" value="1"/>
</dbReference>
<dbReference type="InterPro" id="IPR014729">
    <property type="entry name" value="Rossmann-like_a/b/a_fold"/>
</dbReference>
<dbReference type="FunFam" id="3.40.50.800:FF:000005">
    <property type="entry name" value="bifunctional glutamate/proline--tRNA ligase"/>
    <property type="match status" value="1"/>
</dbReference>
<dbReference type="EMBL" id="JBJKFK010000088">
    <property type="protein sequence ID" value="KAL3319945.1"/>
    <property type="molecule type" value="Genomic_DNA"/>
</dbReference>
<dbReference type="Pfam" id="PF09180">
    <property type="entry name" value="ProRS-C_1"/>
    <property type="match status" value="1"/>
</dbReference>
<name>A0ABD2QK67_9PLAT</name>
<dbReference type="InterPro" id="IPR033721">
    <property type="entry name" value="ProRS_core_arch_euk"/>
</dbReference>
<dbReference type="InterPro" id="IPR006195">
    <property type="entry name" value="aa-tRNA-synth_II"/>
</dbReference>
<feature type="region of interest" description="Disordered" evidence="7">
    <location>
        <begin position="581"/>
        <end position="725"/>
    </location>
</feature>
<dbReference type="InterPro" id="IPR049437">
    <property type="entry name" value="tRNA-synt_1c_C2"/>
</dbReference>
<dbReference type="InterPro" id="IPR020059">
    <property type="entry name" value="Glu/Gln-tRNA-synth_Ib_codon-bd"/>
</dbReference>
<dbReference type="InterPro" id="IPR004154">
    <property type="entry name" value="Anticodon-bd"/>
</dbReference>
<evidence type="ECO:0000256" key="4">
    <source>
        <dbReference type="ARBA" id="ARBA00022840"/>
    </source>
</evidence>
<evidence type="ECO:0000256" key="7">
    <source>
        <dbReference type="SAM" id="MobiDB-lite"/>
    </source>
</evidence>
<dbReference type="GO" id="GO:0005524">
    <property type="term" value="F:ATP binding"/>
    <property type="evidence" value="ECO:0007669"/>
    <property type="project" value="UniProtKB-KW"/>
</dbReference>
<dbReference type="SMART" id="SM00946">
    <property type="entry name" value="ProRS-C_1"/>
    <property type="match status" value="1"/>
</dbReference>
<dbReference type="FunFam" id="3.30.110.30:FF:000001">
    <property type="entry name" value="Bifunctional glutamate/proline--tRNA ligase"/>
    <property type="match status" value="1"/>
</dbReference>
<dbReference type="PANTHER" id="PTHR43382">
    <property type="entry name" value="PROLYL-TRNA SYNTHETASE"/>
    <property type="match status" value="1"/>
</dbReference>
<dbReference type="AlphaFoldDB" id="A0ABD2QK67"/>
<dbReference type="GO" id="GO:0006399">
    <property type="term" value="P:tRNA metabolic process"/>
    <property type="evidence" value="ECO:0007669"/>
    <property type="project" value="UniProtKB-ARBA"/>
</dbReference>
<proteinExistence type="inferred from homology"/>